<evidence type="ECO:0000313" key="2">
    <source>
        <dbReference type="Proteomes" id="UP000060630"/>
    </source>
</evidence>
<reference evidence="1 2" key="1">
    <citation type="submission" date="2015-11" db="EMBL/GenBank/DDBJ databases">
        <title>Expanding the genomic diversity of Burkholderia species for the development of highly accurate diagnostics.</title>
        <authorList>
            <person name="Sahl J."/>
            <person name="Keim P."/>
            <person name="Wagner D."/>
        </authorList>
    </citation>
    <scope>NUCLEOTIDE SEQUENCE [LARGE SCALE GENOMIC DNA]</scope>
    <source>
        <strain evidence="1 2">MSMB2087WGS</strain>
    </source>
</reference>
<proteinExistence type="predicted"/>
<dbReference type="Proteomes" id="UP000060630">
    <property type="component" value="Unassembled WGS sequence"/>
</dbReference>
<dbReference type="EMBL" id="LPHD01000049">
    <property type="protein sequence ID" value="KWA83817.1"/>
    <property type="molecule type" value="Genomic_DNA"/>
</dbReference>
<dbReference type="InterPro" id="IPR036890">
    <property type="entry name" value="HATPase_C_sf"/>
</dbReference>
<protein>
    <submittedName>
        <fullName evidence="1">Uncharacterized protein</fullName>
    </submittedName>
</protein>
<name>A0A125DMB1_9BURK</name>
<dbReference type="SUPFAM" id="SSF55874">
    <property type="entry name" value="ATPase domain of HSP90 chaperone/DNA topoisomerase II/histidine kinase"/>
    <property type="match status" value="1"/>
</dbReference>
<organism evidence="1 2">
    <name type="scientific">Burkholderia ubonensis</name>
    <dbReference type="NCBI Taxonomy" id="101571"/>
    <lineage>
        <taxon>Bacteria</taxon>
        <taxon>Pseudomonadati</taxon>
        <taxon>Pseudomonadota</taxon>
        <taxon>Betaproteobacteria</taxon>
        <taxon>Burkholderiales</taxon>
        <taxon>Burkholderiaceae</taxon>
        <taxon>Burkholderia</taxon>
        <taxon>Burkholderia cepacia complex</taxon>
    </lineage>
</organism>
<dbReference type="Pfam" id="PF13589">
    <property type="entry name" value="HATPase_c_3"/>
    <property type="match status" value="1"/>
</dbReference>
<evidence type="ECO:0000313" key="1">
    <source>
        <dbReference type="EMBL" id="KWA83817.1"/>
    </source>
</evidence>
<accession>A0A125DMB1</accession>
<gene>
    <name evidence="1" type="ORF">WL29_20855</name>
</gene>
<sequence>MALIATNTQRAEVQALGTAMNATVNFSGALMEMLATVYAYILMSAIREAVQNASDAAKRAGLSFAEGVLVQLPTPSNPMITVIDKGSGMTKAFMEDPEGGYLSYGTSTKAGDNGAAGGLGIGRWAAYGYIRECYITTCHASDMVQRTYFQFQGDNSTPKVQPAAEVPGTEVGTKVAFPIKESDLDEALRAVAWLKEVMQLTMGDSFSVDNPALLPAQLPAFSGTALDLGTVDAGLKGVLVYPMHGSNLKYGRQGLQDGSLIVLTNKEAGVGGLPFHVQSPTDAQSVFANGMVVEIPMSFGVPFMPSREEIKYTDEVDALLKRIDAAAELAVVAKAKELYDEPSLTAKATLSNLLGNSETWHWFARGTRAESRLFQPLKDVTGGSPWQGKMTIHYTPEMHSPTLTVKSTSSSNQILREAYPSGGQLAVTDGKAGTYVVTFHPNKPVALVVNDLKSGGTVRFRNWMRSLRDGQHFVFLSSEVAGEAQKAADALNAVYGGVLEVYLTSKMPEVARIVVGKAVKATRSRVGSLTYYSRALAKQETESMSYASFSSRERVRIWLGKDGGRLDGFKASAQLASLTERWGSGSLAQVLAAMNVDRLYLLTPKQVGELAKAQEAVQADGLWDLADDDFADDEEGQDTLRAVKALKSWKTFEEALLELVGRKDIQALLSGKKVRSVKEDWEFNQFCEALSKRPRMELTGTSFDKAMTPHIDLLTGTLRIHRASSLSKEFEQLCSGLALIGTNLEEQPGDSDSRKELISTLVSIQGAGHVDYTRTYATLRDTYPLLQSVNKFHGASDAAVDDLCRAMAAIYR</sequence>
<dbReference type="RefSeq" id="WP_060192027.1">
    <property type="nucleotide sequence ID" value="NZ_LPHD01000049.1"/>
</dbReference>
<dbReference type="AlphaFoldDB" id="A0A125DMB1"/>
<dbReference type="Gene3D" id="3.30.565.10">
    <property type="entry name" value="Histidine kinase-like ATPase, C-terminal domain"/>
    <property type="match status" value="1"/>
</dbReference>
<comment type="caution">
    <text evidence="1">The sequence shown here is derived from an EMBL/GenBank/DDBJ whole genome shotgun (WGS) entry which is preliminary data.</text>
</comment>